<evidence type="ECO:0000259" key="3">
    <source>
        <dbReference type="Pfam" id="PF13359"/>
    </source>
</evidence>
<dbReference type="Proteomes" id="UP001059041">
    <property type="component" value="Linkage Group LG12"/>
</dbReference>
<dbReference type="EMBL" id="JAFHDT010000012">
    <property type="protein sequence ID" value="KAI7802685.1"/>
    <property type="molecule type" value="Genomic_DNA"/>
</dbReference>
<evidence type="ECO:0000256" key="2">
    <source>
        <dbReference type="ARBA" id="ARBA00022723"/>
    </source>
</evidence>
<dbReference type="PANTHER" id="PTHR23080:SF142">
    <property type="entry name" value="SI:CH211-69L10.4"/>
    <property type="match status" value="1"/>
</dbReference>
<dbReference type="AlphaFoldDB" id="A0A9W7TSY1"/>
<dbReference type="InterPro" id="IPR027805">
    <property type="entry name" value="Transposase_HTH_dom"/>
</dbReference>
<reference evidence="5" key="1">
    <citation type="submission" date="2021-02" db="EMBL/GenBank/DDBJ databases">
        <title>Comparative genomics reveals that relaxation of natural selection precedes convergent phenotypic evolution of cavefish.</title>
        <authorList>
            <person name="Peng Z."/>
        </authorList>
    </citation>
    <scope>NUCLEOTIDE SEQUENCE</scope>
    <source>
        <tissue evidence="5">Muscle</tissue>
    </source>
</reference>
<comment type="caution">
    <text evidence="5">The sequence shown here is derived from an EMBL/GenBank/DDBJ whole genome shotgun (WGS) entry which is preliminary data.</text>
</comment>
<keyword evidence="2" id="KW-0479">Metal-binding</keyword>
<evidence type="ECO:0000313" key="5">
    <source>
        <dbReference type="EMBL" id="KAI7802685.1"/>
    </source>
</evidence>
<evidence type="ECO:0000313" key="6">
    <source>
        <dbReference type="Proteomes" id="UP001059041"/>
    </source>
</evidence>
<feature type="domain" description="Transposase Helix-turn-helix" evidence="4">
    <location>
        <begin position="158"/>
        <end position="207"/>
    </location>
</feature>
<protein>
    <recommendedName>
        <fullName evidence="7">THAP-type domain-containing protein</fullName>
    </recommendedName>
</protein>
<name>A0A9W7TSY1_TRIRA</name>
<gene>
    <name evidence="5" type="ORF">IRJ41_017133</name>
</gene>
<dbReference type="InterPro" id="IPR027806">
    <property type="entry name" value="HARBI1_dom"/>
</dbReference>
<dbReference type="GO" id="GO:0046872">
    <property type="term" value="F:metal ion binding"/>
    <property type="evidence" value="ECO:0007669"/>
    <property type="project" value="UniProtKB-KW"/>
</dbReference>
<keyword evidence="6" id="KW-1185">Reference proteome</keyword>
<evidence type="ECO:0008006" key="7">
    <source>
        <dbReference type="Google" id="ProtNLM"/>
    </source>
</evidence>
<dbReference type="Pfam" id="PF13359">
    <property type="entry name" value="DDE_Tnp_4"/>
    <property type="match status" value="1"/>
</dbReference>
<organism evidence="5 6">
    <name type="scientific">Triplophysa rosa</name>
    <name type="common">Cave loach</name>
    <dbReference type="NCBI Taxonomy" id="992332"/>
    <lineage>
        <taxon>Eukaryota</taxon>
        <taxon>Metazoa</taxon>
        <taxon>Chordata</taxon>
        <taxon>Craniata</taxon>
        <taxon>Vertebrata</taxon>
        <taxon>Euteleostomi</taxon>
        <taxon>Actinopterygii</taxon>
        <taxon>Neopterygii</taxon>
        <taxon>Teleostei</taxon>
        <taxon>Ostariophysi</taxon>
        <taxon>Cypriniformes</taxon>
        <taxon>Nemacheilidae</taxon>
        <taxon>Triplophysa</taxon>
    </lineage>
</organism>
<comment type="cofactor">
    <cofactor evidence="1">
        <name>a divalent metal cation</name>
        <dbReference type="ChEBI" id="CHEBI:60240"/>
    </cofactor>
</comment>
<accession>A0A9W7TSY1</accession>
<evidence type="ECO:0000259" key="4">
    <source>
        <dbReference type="Pfam" id="PF13613"/>
    </source>
</evidence>
<feature type="domain" description="DDE Tnp4" evidence="3">
    <location>
        <begin position="230"/>
        <end position="382"/>
    </location>
</feature>
<dbReference type="PANTHER" id="PTHR23080">
    <property type="entry name" value="THAP DOMAIN PROTEIN"/>
    <property type="match status" value="1"/>
</dbReference>
<proteinExistence type="predicted"/>
<dbReference type="Pfam" id="PF13613">
    <property type="entry name" value="HTH_Tnp_4"/>
    <property type="match status" value="1"/>
</dbReference>
<sequence>MTPIRNRWIWAIRRDEGVAFTVRKESTFVCAKHFKDNEVRVQPESARQTRTAKEGVCGRKEEDDVEMEDVDAAVLMKEHDYDSRPPPGALDEALEKIKELEELVSNLTISWVLLNRCVSDEDFKYLTRFSSKNIFFVFWRSIEPSASKIVFKLSPQRKMQLIDEFFMFCLRVTVGLRERVLAEIFGVSTSTVSRTLITWSNYLYLVLGSVNIWMTQEQQYCPNVRVIIVCTEFRCESPDALTIHSETFSTVAPCGAITFASKLFTGSISDKELTRQSGILTLLEPGDEVMALSASKVKKVKGFLVEKLLEDTKSKLIIHPFKHHDQFSREETEITQAIARLRILVEPAIRQIKEYHIWDSPIPLALAGTVNQIWSCCCMMVNYQGPLDLQGEVKYWVE</sequence>
<evidence type="ECO:0000256" key="1">
    <source>
        <dbReference type="ARBA" id="ARBA00001968"/>
    </source>
</evidence>